<evidence type="ECO:0000256" key="1">
    <source>
        <dbReference type="SAM" id="Phobius"/>
    </source>
</evidence>
<keyword evidence="1" id="KW-0812">Transmembrane</keyword>
<reference evidence="2" key="1">
    <citation type="submission" date="2014-11" db="EMBL/GenBank/DDBJ databases">
        <authorList>
            <person name="Amaro Gonzalez C."/>
        </authorList>
    </citation>
    <scope>NUCLEOTIDE SEQUENCE</scope>
</reference>
<evidence type="ECO:0000313" key="2">
    <source>
        <dbReference type="EMBL" id="JAH33600.1"/>
    </source>
</evidence>
<name>A0A0E9RYZ1_ANGAN</name>
<sequence length="26" mass="3039">MFSVNPLLLYVLFLLIYEMLICYVAG</sequence>
<accession>A0A0E9RYZ1</accession>
<reference evidence="2" key="2">
    <citation type="journal article" date="2015" name="Fish Shellfish Immunol.">
        <title>Early steps in the European eel (Anguilla anguilla)-Vibrio vulnificus interaction in the gills: Role of the RtxA13 toxin.</title>
        <authorList>
            <person name="Callol A."/>
            <person name="Pajuelo D."/>
            <person name="Ebbesson L."/>
            <person name="Teles M."/>
            <person name="MacKenzie S."/>
            <person name="Amaro C."/>
        </authorList>
    </citation>
    <scope>NUCLEOTIDE SEQUENCE</scope>
</reference>
<proteinExistence type="predicted"/>
<dbReference type="AlphaFoldDB" id="A0A0E9RYZ1"/>
<protein>
    <submittedName>
        <fullName evidence="2">Uncharacterized protein</fullName>
    </submittedName>
</protein>
<dbReference type="EMBL" id="GBXM01074977">
    <property type="protein sequence ID" value="JAH33600.1"/>
    <property type="molecule type" value="Transcribed_RNA"/>
</dbReference>
<keyword evidence="1" id="KW-1133">Transmembrane helix</keyword>
<feature type="transmembrane region" description="Helical" evidence="1">
    <location>
        <begin position="6"/>
        <end position="25"/>
    </location>
</feature>
<organism evidence="2">
    <name type="scientific">Anguilla anguilla</name>
    <name type="common">European freshwater eel</name>
    <name type="synonym">Muraena anguilla</name>
    <dbReference type="NCBI Taxonomy" id="7936"/>
    <lineage>
        <taxon>Eukaryota</taxon>
        <taxon>Metazoa</taxon>
        <taxon>Chordata</taxon>
        <taxon>Craniata</taxon>
        <taxon>Vertebrata</taxon>
        <taxon>Euteleostomi</taxon>
        <taxon>Actinopterygii</taxon>
        <taxon>Neopterygii</taxon>
        <taxon>Teleostei</taxon>
        <taxon>Anguilliformes</taxon>
        <taxon>Anguillidae</taxon>
        <taxon>Anguilla</taxon>
    </lineage>
</organism>
<keyword evidence="1" id="KW-0472">Membrane</keyword>